<feature type="region of interest" description="Disordered" evidence="1">
    <location>
        <begin position="61"/>
        <end position="83"/>
    </location>
</feature>
<keyword evidence="2" id="KW-0812">Transmembrane</keyword>
<evidence type="ECO:0000313" key="4">
    <source>
        <dbReference type="Proteomes" id="UP000035100"/>
    </source>
</evidence>
<dbReference type="Proteomes" id="UP000035100">
    <property type="component" value="Unassembled WGS sequence"/>
</dbReference>
<keyword evidence="4" id="KW-1185">Reference proteome</keyword>
<comment type="caution">
    <text evidence="3">The sequence shown here is derived from an EMBL/GenBank/DDBJ whole genome shotgun (WGS) entry which is preliminary data.</text>
</comment>
<dbReference type="STRING" id="1123501.Wenmar_02898"/>
<reference evidence="3 4" key="1">
    <citation type="submission" date="2013-01" db="EMBL/GenBank/DDBJ databases">
        <authorList>
            <person name="Fiebig A."/>
            <person name="Goeker M."/>
            <person name="Klenk H.-P.P."/>
        </authorList>
    </citation>
    <scope>NUCLEOTIDE SEQUENCE [LARGE SCALE GENOMIC DNA]</scope>
    <source>
        <strain evidence="3 4">DSM 24838</strain>
    </source>
</reference>
<feature type="transmembrane region" description="Helical" evidence="2">
    <location>
        <begin position="39"/>
        <end position="59"/>
    </location>
</feature>
<gene>
    <name evidence="3" type="ORF">Wenmar_02898</name>
</gene>
<name>A0A0D0Q894_9RHOB</name>
<proteinExistence type="predicted"/>
<protein>
    <submittedName>
        <fullName evidence="3">Uncharacterized protein</fullName>
    </submittedName>
</protein>
<organism evidence="3 4">
    <name type="scientific">Wenxinia marina DSM 24838</name>
    <dbReference type="NCBI Taxonomy" id="1123501"/>
    <lineage>
        <taxon>Bacteria</taxon>
        <taxon>Pseudomonadati</taxon>
        <taxon>Pseudomonadota</taxon>
        <taxon>Alphaproteobacteria</taxon>
        <taxon>Rhodobacterales</taxon>
        <taxon>Roseobacteraceae</taxon>
        <taxon>Wenxinia</taxon>
    </lineage>
</organism>
<sequence length="83" mass="8477">MRRAIYALLGFVLLFGIYPFLAPLAGTLASDGWTAATAALAGGILLMVLAGLTLLMAAARGPKGVPRDPDAARVLGPQGRRGS</sequence>
<accession>A0A0D0Q894</accession>
<evidence type="ECO:0000256" key="2">
    <source>
        <dbReference type="SAM" id="Phobius"/>
    </source>
</evidence>
<evidence type="ECO:0000313" key="3">
    <source>
        <dbReference type="EMBL" id="KIQ68627.1"/>
    </source>
</evidence>
<keyword evidence="2" id="KW-1133">Transmembrane helix</keyword>
<keyword evidence="2" id="KW-0472">Membrane</keyword>
<evidence type="ECO:0000256" key="1">
    <source>
        <dbReference type="SAM" id="MobiDB-lite"/>
    </source>
</evidence>
<dbReference type="RefSeq" id="WP_018303871.1">
    <property type="nucleotide sequence ID" value="NZ_KB902310.1"/>
</dbReference>
<dbReference type="AlphaFoldDB" id="A0A0D0Q894"/>
<dbReference type="EMBL" id="AONG01000013">
    <property type="protein sequence ID" value="KIQ68627.1"/>
    <property type="molecule type" value="Genomic_DNA"/>
</dbReference>